<dbReference type="AlphaFoldDB" id="A0A8S0Q6R9"/>
<dbReference type="OrthoDB" id="10656037at2759"/>
<dbReference type="SUPFAM" id="SSF53067">
    <property type="entry name" value="Actin-like ATPase domain"/>
    <property type="match status" value="1"/>
</dbReference>
<reference evidence="2 3" key="1">
    <citation type="submission" date="2019-12" db="EMBL/GenBank/DDBJ databases">
        <authorList>
            <person name="Alioto T."/>
            <person name="Alioto T."/>
            <person name="Gomez Garrido J."/>
        </authorList>
    </citation>
    <scope>NUCLEOTIDE SEQUENCE [LARGE SCALE GENOMIC DNA]</scope>
</reference>
<dbReference type="Gramene" id="OE9A120319T1">
    <property type="protein sequence ID" value="OE9A120319C1"/>
    <property type="gene ID" value="OE9A120319"/>
</dbReference>
<gene>
    <name evidence="2" type="ORF">OLEA9_A120319</name>
</gene>
<keyword evidence="3" id="KW-1185">Reference proteome</keyword>
<comment type="caution">
    <text evidence="2">The sequence shown here is derived from an EMBL/GenBank/DDBJ whole genome shotgun (WGS) entry which is preliminary data.</text>
</comment>
<dbReference type="InterPro" id="IPR043129">
    <property type="entry name" value="ATPase_NBD"/>
</dbReference>
<accession>A0A8S0Q6R9</accession>
<dbReference type="Gene3D" id="3.30.420.380">
    <property type="match status" value="1"/>
</dbReference>
<dbReference type="EMBL" id="CACTIH010001582">
    <property type="protein sequence ID" value="CAA2962773.1"/>
    <property type="molecule type" value="Genomic_DNA"/>
</dbReference>
<evidence type="ECO:0000313" key="2">
    <source>
        <dbReference type="EMBL" id="CAA2962773.1"/>
    </source>
</evidence>
<feature type="non-terminal residue" evidence="2">
    <location>
        <position position="147"/>
    </location>
</feature>
<dbReference type="Proteomes" id="UP000594638">
    <property type="component" value="Unassembled WGS sequence"/>
</dbReference>
<name>A0A8S0Q6R9_OLEEU</name>
<evidence type="ECO:0000313" key="3">
    <source>
        <dbReference type="Proteomes" id="UP000594638"/>
    </source>
</evidence>
<dbReference type="InterPro" id="IPR024230">
    <property type="entry name" value="GspL_cyto_dom"/>
</dbReference>
<dbReference type="CDD" id="cd24017">
    <property type="entry name" value="ASKHA_T2SSL_N"/>
    <property type="match status" value="1"/>
</dbReference>
<sequence>MADWLLIRLPRTAEQPATWLTVDPRGNPSGPPQSGPLSLAAPRAVGRRVCVLVPSTDVLLTEPEVPMKAGTKLQQVVPFALEEQLADDIDDLHFAIGKRAGDSLRTPVAVIRRSLMDEWLVSLRSSGLEPESMYTESDLLPQNPGQS</sequence>
<feature type="domain" description="GspL cytoplasmic actin-ATPase-like" evidence="1">
    <location>
        <begin position="5"/>
        <end position="143"/>
    </location>
</feature>
<dbReference type="NCBIfam" id="TIGR01709">
    <property type="entry name" value="typeII_sec_gspL"/>
    <property type="match status" value="1"/>
</dbReference>
<protein>
    <recommendedName>
        <fullName evidence="1">GspL cytoplasmic actin-ATPase-like domain-containing protein</fullName>
    </recommendedName>
</protein>
<dbReference type="InterPro" id="IPR007812">
    <property type="entry name" value="T2SS_protein-GspL"/>
</dbReference>
<evidence type="ECO:0000259" key="1">
    <source>
        <dbReference type="Pfam" id="PF05134"/>
    </source>
</evidence>
<proteinExistence type="predicted"/>
<dbReference type="Pfam" id="PF05134">
    <property type="entry name" value="T2SSL"/>
    <property type="match status" value="1"/>
</dbReference>
<organism evidence="2 3">
    <name type="scientific">Olea europaea subsp. europaea</name>
    <dbReference type="NCBI Taxonomy" id="158383"/>
    <lineage>
        <taxon>Eukaryota</taxon>
        <taxon>Viridiplantae</taxon>
        <taxon>Streptophyta</taxon>
        <taxon>Embryophyta</taxon>
        <taxon>Tracheophyta</taxon>
        <taxon>Spermatophyta</taxon>
        <taxon>Magnoliopsida</taxon>
        <taxon>eudicotyledons</taxon>
        <taxon>Gunneridae</taxon>
        <taxon>Pentapetalae</taxon>
        <taxon>asterids</taxon>
        <taxon>lamiids</taxon>
        <taxon>Lamiales</taxon>
        <taxon>Oleaceae</taxon>
        <taxon>Oleeae</taxon>
        <taxon>Olea</taxon>
    </lineage>
</organism>